<dbReference type="RefSeq" id="WP_357983931.1">
    <property type="nucleotide sequence ID" value="NZ_JBFAIH010000018.1"/>
</dbReference>
<keyword evidence="1" id="KW-0227">DNA damage</keyword>
<dbReference type="InterPro" id="IPR036217">
    <property type="entry name" value="MethylDNA_cys_MeTrfase_DNAb"/>
</dbReference>
<reference evidence="3 4" key="1">
    <citation type="submission" date="2024-06" db="EMBL/GenBank/DDBJ databases">
        <title>The Natural Products Discovery Center: Release of the First 8490 Sequenced Strains for Exploring Actinobacteria Biosynthetic Diversity.</title>
        <authorList>
            <person name="Kalkreuter E."/>
            <person name="Kautsar S.A."/>
            <person name="Yang D."/>
            <person name="Bader C.D."/>
            <person name="Teijaro C.N."/>
            <person name="Fluegel L."/>
            <person name="Davis C.M."/>
            <person name="Simpson J.R."/>
            <person name="Lauterbach L."/>
            <person name="Steele A.D."/>
            <person name="Gui C."/>
            <person name="Meng S."/>
            <person name="Li G."/>
            <person name="Viehrig K."/>
            <person name="Ye F."/>
            <person name="Su P."/>
            <person name="Kiefer A.F."/>
            <person name="Nichols A."/>
            <person name="Cepeda A.J."/>
            <person name="Yan W."/>
            <person name="Fan B."/>
            <person name="Jiang Y."/>
            <person name="Adhikari A."/>
            <person name="Zheng C.-J."/>
            <person name="Schuster L."/>
            <person name="Cowan T.M."/>
            <person name="Smanski M.J."/>
            <person name="Chevrette M.G."/>
            <person name="De Carvalho L.P.S."/>
            <person name="Shen B."/>
        </authorList>
    </citation>
    <scope>NUCLEOTIDE SEQUENCE [LARGE SCALE GENOMIC DNA]</scope>
    <source>
        <strain evidence="3 4">NPDC050671</strain>
    </source>
</reference>
<protein>
    <submittedName>
        <fullName evidence="3">MGMT family protein</fullName>
    </submittedName>
</protein>
<evidence type="ECO:0000313" key="4">
    <source>
        <dbReference type="Proteomes" id="UP001551658"/>
    </source>
</evidence>
<gene>
    <name evidence="3" type="ORF">AB0H72_26560</name>
</gene>
<feature type="domain" description="Methylated-DNA-[protein]-cysteine S-methyltransferase DNA binding" evidence="2">
    <location>
        <begin position="6"/>
        <end position="45"/>
    </location>
</feature>
<keyword evidence="4" id="KW-1185">Reference proteome</keyword>
<dbReference type="SUPFAM" id="SSF46767">
    <property type="entry name" value="Methylated DNA-protein cysteine methyltransferase, C-terminal domain"/>
    <property type="match status" value="1"/>
</dbReference>
<dbReference type="Proteomes" id="UP001551658">
    <property type="component" value="Unassembled WGS sequence"/>
</dbReference>
<organism evidence="3 4">
    <name type="scientific">Nocardia fusca</name>
    <dbReference type="NCBI Taxonomy" id="941183"/>
    <lineage>
        <taxon>Bacteria</taxon>
        <taxon>Bacillati</taxon>
        <taxon>Actinomycetota</taxon>
        <taxon>Actinomycetes</taxon>
        <taxon>Mycobacteriales</taxon>
        <taxon>Nocardiaceae</taxon>
        <taxon>Nocardia</taxon>
    </lineage>
</organism>
<dbReference type="EMBL" id="JBFAIH010000018">
    <property type="protein sequence ID" value="MEV0366269.1"/>
    <property type="molecule type" value="Genomic_DNA"/>
</dbReference>
<name>A0ABV3FEW4_9NOCA</name>
<comment type="caution">
    <text evidence="3">The sequence shown here is derived from an EMBL/GenBank/DDBJ whole genome shotgun (WGS) entry which is preliminary data.</text>
</comment>
<dbReference type="InterPro" id="IPR014048">
    <property type="entry name" value="MethylDNA_cys_MeTrfase_DNA-bd"/>
</dbReference>
<dbReference type="Pfam" id="PF01035">
    <property type="entry name" value="DNA_binding_1"/>
    <property type="match status" value="1"/>
</dbReference>
<evidence type="ECO:0000256" key="1">
    <source>
        <dbReference type="ARBA" id="ARBA00022763"/>
    </source>
</evidence>
<dbReference type="Gene3D" id="1.10.10.10">
    <property type="entry name" value="Winged helix-like DNA-binding domain superfamily/Winged helix DNA-binding domain"/>
    <property type="match status" value="1"/>
</dbReference>
<proteinExistence type="predicted"/>
<evidence type="ECO:0000259" key="2">
    <source>
        <dbReference type="Pfam" id="PF01035"/>
    </source>
</evidence>
<sequence>MNDEVNEHMREVIADIPGGRVLTYGDVAARAGVTSARIVGRILATDGADLPRRFLPS</sequence>
<evidence type="ECO:0000313" key="3">
    <source>
        <dbReference type="EMBL" id="MEV0366269.1"/>
    </source>
</evidence>
<dbReference type="InterPro" id="IPR036388">
    <property type="entry name" value="WH-like_DNA-bd_sf"/>
</dbReference>
<accession>A0ABV3FEW4</accession>